<protein>
    <recommendedName>
        <fullName evidence="8">Cytidylate kinase</fullName>
        <shortName evidence="8">CK</shortName>
        <ecNumber evidence="8">2.7.4.25</ecNumber>
    </recommendedName>
    <alternativeName>
        <fullName evidence="8">Cytidine monophosphate kinase</fullName>
        <shortName evidence="8">CMP kinase</shortName>
    </alternativeName>
</protein>
<feature type="compositionally biased region" description="Basic and acidic residues" evidence="9">
    <location>
        <begin position="185"/>
        <end position="196"/>
    </location>
</feature>
<evidence type="ECO:0000256" key="1">
    <source>
        <dbReference type="ARBA" id="ARBA00009427"/>
    </source>
</evidence>
<evidence type="ECO:0000256" key="5">
    <source>
        <dbReference type="ARBA" id="ARBA00022840"/>
    </source>
</evidence>
<dbReference type="InterPro" id="IPR003136">
    <property type="entry name" value="Cytidylate_kin"/>
</dbReference>
<feature type="binding site" evidence="8">
    <location>
        <begin position="18"/>
        <end position="26"/>
    </location>
    <ligand>
        <name>ATP</name>
        <dbReference type="ChEBI" id="CHEBI:30616"/>
    </ligand>
</feature>
<keyword evidence="3 8" id="KW-0547">Nucleotide-binding</keyword>
<comment type="subcellular location">
    <subcellularLocation>
        <location evidence="8">Cytoplasm</location>
    </subcellularLocation>
</comment>
<evidence type="ECO:0000256" key="9">
    <source>
        <dbReference type="SAM" id="MobiDB-lite"/>
    </source>
</evidence>
<feature type="domain" description="Cytidylate kinase" evidence="10">
    <location>
        <begin position="14"/>
        <end position="229"/>
    </location>
</feature>
<keyword evidence="2 8" id="KW-0808">Transferase</keyword>
<dbReference type="InterPro" id="IPR011994">
    <property type="entry name" value="Cytidylate_kinase_dom"/>
</dbReference>
<accession>A0ABU9E8W5</accession>
<comment type="similarity">
    <text evidence="1 8">Belongs to the cytidylate kinase family. Type 1 subfamily.</text>
</comment>
<dbReference type="Pfam" id="PF02224">
    <property type="entry name" value="Cytidylate_kin"/>
    <property type="match status" value="1"/>
</dbReference>
<dbReference type="SUPFAM" id="SSF52540">
    <property type="entry name" value="P-loop containing nucleoside triphosphate hydrolases"/>
    <property type="match status" value="1"/>
</dbReference>
<keyword evidence="5 8" id="KW-0067">ATP-binding</keyword>
<dbReference type="Gene3D" id="3.40.50.300">
    <property type="entry name" value="P-loop containing nucleotide triphosphate hydrolases"/>
    <property type="match status" value="1"/>
</dbReference>
<reference evidence="11 12" key="1">
    <citation type="submission" date="2024-02" db="EMBL/GenBank/DDBJ databases">
        <title>A novel Gemmatimonadota bacterium.</title>
        <authorList>
            <person name="Du Z.-J."/>
            <person name="Ye Y.-Q."/>
        </authorList>
    </citation>
    <scope>NUCLEOTIDE SEQUENCE [LARGE SCALE GENOMIC DNA]</scope>
    <source>
        <strain evidence="11 12">DH-20</strain>
    </source>
</reference>
<dbReference type="Proteomes" id="UP001484239">
    <property type="component" value="Unassembled WGS sequence"/>
</dbReference>
<evidence type="ECO:0000256" key="7">
    <source>
        <dbReference type="ARBA" id="ARBA00048478"/>
    </source>
</evidence>
<dbReference type="HAMAP" id="MF_00238">
    <property type="entry name" value="Cytidyl_kinase_type1"/>
    <property type="match status" value="1"/>
</dbReference>
<comment type="catalytic activity">
    <reaction evidence="6 8">
        <text>dCMP + ATP = dCDP + ADP</text>
        <dbReference type="Rhea" id="RHEA:25094"/>
        <dbReference type="ChEBI" id="CHEBI:30616"/>
        <dbReference type="ChEBI" id="CHEBI:57566"/>
        <dbReference type="ChEBI" id="CHEBI:58593"/>
        <dbReference type="ChEBI" id="CHEBI:456216"/>
        <dbReference type="EC" id="2.7.4.25"/>
    </reaction>
</comment>
<feature type="region of interest" description="Disordered" evidence="9">
    <location>
        <begin position="185"/>
        <end position="205"/>
    </location>
</feature>
<sequence length="239" mass="26048">MADDDGADATRTVVTLDGPAGAGKSTTAREVARRLGYRYLDSGALYRALTFALLEEGVDEAVWGDLDREALDALGVTVAPVEGTLELGHRGRVLGDELRTPQVTARVSAVARLPAVRRWLLRHQQALGRHGRLVTDGRDMGTVVFPEAGTKVFLQADLDERARRRLLDQGVRAPGARERQQAAEKLAARDHADMSRETSPLRPADDAVVLDTTALDFEEQVEAVVALARRVDPEAGRRR</sequence>
<keyword evidence="4 8" id="KW-0418">Kinase</keyword>
<evidence type="ECO:0000256" key="3">
    <source>
        <dbReference type="ARBA" id="ARBA00022741"/>
    </source>
</evidence>
<dbReference type="CDD" id="cd02020">
    <property type="entry name" value="CMPK"/>
    <property type="match status" value="1"/>
</dbReference>
<evidence type="ECO:0000256" key="2">
    <source>
        <dbReference type="ARBA" id="ARBA00022679"/>
    </source>
</evidence>
<dbReference type="RefSeq" id="WP_405277294.1">
    <property type="nucleotide sequence ID" value="NZ_JBBHLI010000004.1"/>
</dbReference>
<organism evidence="11 12">
    <name type="scientific">Gaopeijia maritima</name>
    <dbReference type="NCBI Taxonomy" id="3119007"/>
    <lineage>
        <taxon>Bacteria</taxon>
        <taxon>Pseudomonadati</taxon>
        <taxon>Gemmatimonadota</taxon>
        <taxon>Longimicrobiia</taxon>
        <taxon>Gaopeijiales</taxon>
        <taxon>Gaopeijiaceae</taxon>
        <taxon>Gaopeijia</taxon>
    </lineage>
</organism>
<evidence type="ECO:0000256" key="8">
    <source>
        <dbReference type="HAMAP-Rule" id="MF_00238"/>
    </source>
</evidence>
<dbReference type="EMBL" id="JBBHLI010000004">
    <property type="protein sequence ID" value="MEK9501180.1"/>
    <property type="molecule type" value="Genomic_DNA"/>
</dbReference>
<feature type="region of interest" description="Disordered" evidence="9">
    <location>
        <begin position="1"/>
        <end position="25"/>
    </location>
</feature>
<keyword evidence="8" id="KW-0963">Cytoplasm</keyword>
<evidence type="ECO:0000313" key="11">
    <source>
        <dbReference type="EMBL" id="MEK9501180.1"/>
    </source>
</evidence>
<name>A0ABU9E8W5_9BACT</name>
<gene>
    <name evidence="8 11" type="primary">cmk</name>
    <name evidence="11" type="ORF">WI372_09335</name>
</gene>
<evidence type="ECO:0000313" key="12">
    <source>
        <dbReference type="Proteomes" id="UP001484239"/>
    </source>
</evidence>
<dbReference type="EC" id="2.7.4.25" evidence="8"/>
<evidence type="ECO:0000256" key="4">
    <source>
        <dbReference type="ARBA" id="ARBA00022777"/>
    </source>
</evidence>
<evidence type="ECO:0000259" key="10">
    <source>
        <dbReference type="Pfam" id="PF02224"/>
    </source>
</evidence>
<dbReference type="GO" id="GO:0016301">
    <property type="term" value="F:kinase activity"/>
    <property type="evidence" value="ECO:0007669"/>
    <property type="project" value="UniProtKB-KW"/>
</dbReference>
<keyword evidence="12" id="KW-1185">Reference proteome</keyword>
<evidence type="ECO:0000256" key="6">
    <source>
        <dbReference type="ARBA" id="ARBA00047615"/>
    </source>
</evidence>
<comment type="caution">
    <text evidence="11">The sequence shown here is derived from an EMBL/GenBank/DDBJ whole genome shotgun (WGS) entry which is preliminary data.</text>
</comment>
<proteinExistence type="inferred from homology"/>
<dbReference type="NCBIfam" id="TIGR00017">
    <property type="entry name" value="cmk"/>
    <property type="match status" value="1"/>
</dbReference>
<dbReference type="InterPro" id="IPR027417">
    <property type="entry name" value="P-loop_NTPase"/>
</dbReference>
<comment type="catalytic activity">
    <reaction evidence="7 8">
        <text>CMP + ATP = CDP + ADP</text>
        <dbReference type="Rhea" id="RHEA:11600"/>
        <dbReference type="ChEBI" id="CHEBI:30616"/>
        <dbReference type="ChEBI" id="CHEBI:58069"/>
        <dbReference type="ChEBI" id="CHEBI:60377"/>
        <dbReference type="ChEBI" id="CHEBI:456216"/>
        <dbReference type="EC" id="2.7.4.25"/>
    </reaction>
</comment>